<dbReference type="Pfam" id="PF04218">
    <property type="entry name" value="CENP-B_N"/>
    <property type="match status" value="1"/>
</dbReference>
<evidence type="ECO:0000313" key="4">
    <source>
        <dbReference type="Proteomes" id="UP000594220"/>
    </source>
</evidence>
<reference evidence="3" key="1">
    <citation type="submission" date="2025-08" db="UniProtKB">
        <authorList>
            <consortium name="Ensembl"/>
        </authorList>
    </citation>
    <scope>IDENTIFICATION</scope>
</reference>
<evidence type="ECO:0000313" key="3">
    <source>
        <dbReference type="Ensembl" id="ENSCPRP00005019112.1"/>
    </source>
</evidence>
<dbReference type="InterPro" id="IPR007889">
    <property type="entry name" value="HTH_Psq"/>
</dbReference>
<dbReference type="InterPro" id="IPR050863">
    <property type="entry name" value="CenT-Element_Derived"/>
</dbReference>
<dbReference type="PANTHER" id="PTHR19303">
    <property type="entry name" value="TRANSPOSON"/>
    <property type="match status" value="1"/>
</dbReference>
<organism evidence="3 4">
    <name type="scientific">Crocodylus porosus</name>
    <name type="common">Saltwater crocodile</name>
    <name type="synonym">Estuarine crocodile</name>
    <dbReference type="NCBI Taxonomy" id="8502"/>
    <lineage>
        <taxon>Eukaryota</taxon>
        <taxon>Metazoa</taxon>
        <taxon>Chordata</taxon>
        <taxon>Craniata</taxon>
        <taxon>Vertebrata</taxon>
        <taxon>Euteleostomi</taxon>
        <taxon>Archelosauria</taxon>
        <taxon>Archosauria</taxon>
        <taxon>Crocodylia</taxon>
        <taxon>Longirostres</taxon>
        <taxon>Crocodylidae</taxon>
        <taxon>Crocodylus</taxon>
    </lineage>
</organism>
<dbReference type="Pfam" id="PF03184">
    <property type="entry name" value="DDE_1"/>
    <property type="match status" value="2"/>
</dbReference>
<accession>A0A7M4F3T4</accession>
<dbReference type="GO" id="GO:0003677">
    <property type="term" value="F:DNA binding"/>
    <property type="evidence" value="ECO:0007669"/>
    <property type="project" value="InterPro"/>
</dbReference>
<keyword evidence="4" id="KW-1185">Reference proteome</keyword>
<dbReference type="InterPro" id="IPR004875">
    <property type="entry name" value="DDE_SF_endonuclease_dom"/>
</dbReference>
<evidence type="ECO:0000259" key="1">
    <source>
        <dbReference type="Pfam" id="PF03184"/>
    </source>
</evidence>
<dbReference type="GeneTree" id="ENSGT00940000162277"/>
<dbReference type="OMA" id="CHKANTE"/>
<evidence type="ECO:0000259" key="2">
    <source>
        <dbReference type="Pfam" id="PF04218"/>
    </source>
</evidence>
<reference evidence="3" key="2">
    <citation type="submission" date="2025-09" db="UniProtKB">
        <authorList>
            <consortium name="Ensembl"/>
        </authorList>
    </citation>
    <scope>IDENTIFICATION</scope>
</reference>
<feature type="domain" description="DDE-1" evidence="1">
    <location>
        <begin position="203"/>
        <end position="255"/>
    </location>
</feature>
<dbReference type="Ensembl" id="ENSCPRT00005022372.1">
    <property type="protein sequence ID" value="ENSCPRP00005019112.1"/>
    <property type="gene ID" value="ENSCPRG00005013369.1"/>
</dbReference>
<proteinExistence type="predicted"/>
<dbReference type="Proteomes" id="UP000594220">
    <property type="component" value="Unplaced"/>
</dbReference>
<dbReference type="AlphaFoldDB" id="A0A7M4F3T4"/>
<dbReference type="GO" id="GO:0005634">
    <property type="term" value="C:nucleus"/>
    <property type="evidence" value="ECO:0007669"/>
    <property type="project" value="TreeGrafter"/>
</dbReference>
<evidence type="ECO:0008006" key="5">
    <source>
        <dbReference type="Google" id="ProtNLM"/>
    </source>
</evidence>
<feature type="domain" description="HTH psq-type" evidence="2">
    <location>
        <begin position="1"/>
        <end position="34"/>
    </location>
</feature>
<dbReference type="PANTHER" id="PTHR19303:SF11">
    <property type="entry name" value="JERKY PROTEIN HOMOLOG"/>
    <property type="match status" value="1"/>
</dbReference>
<name>A0A7M4F3T4_CROPO</name>
<sequence length="373" mass="42413">EKGENHNVLMKEFNVGLSTVYNIKAQKEQLLKFILSSSETSKALEICCSLHKPKLEQLDSVLYEWFSLKWSEGASISGLCSLKRRLDVSGEVKSADHEAHDLSPDRIYSTNETSLFWRCLPNSTLASGGESSASGFKQNKDQINVLTCANAGGIHKVNLLVVGKFNHPRTFKGIIRLPVVYKAQTNAWMDKDFFMTGFIMVFNMKWYYQRDFLRKFIYHEGTIQNFQSLYNIKDTIFNVACAWNSVKSETLRRTWGKLYGEGCSCYKPITHVFSDAEIIESVVNPEKSAVTEKDSEEDDFGEEEKISWANAASCLDNFIKFAERQSCYSAQEVMQLHIIHSNFMQKRQAGIRDLLKKASRACHKANTESVPSP</sequence>
<protein>
    <recommendedName>
        <fullName evidence="5">DDE-1 domain-containing protein</fullName>
    </recommendedName>
</protein>
<feature type="domain" description="DDE-1" evidence="1">
    <location>
        <begin position="140"/>
        <end position="195"/>
    </location>
</feature>